<feature type="domain" description="BAP29/BAP31 transmembrane" evidence="2">
    <location>
        <begin position="30"/>
        <end position="135"/>
    </location>
</feature>
<proteinExistence type="predicted"/>
<evidence type="ECO:0000259" key="2">
    <source>
        <dbReference type="Pfam" id="PF05529"/>
    </source>
</evidence>
<evidence type="ECO:0000313" key="4">
    <source>
        <dbReference type="Proteomes" id="UP000688137"/>
    </source>
</evidence>
<protein>
    <recommendedName>
        <fullName evidence="2">BAP29/BAP31 transmembrane domain-containing protein</fullName>
    </recommendedName>
</protein>
<evidence type="ECO:0000313" key="3">
    <source>
        <dbReference type="EMBL" id="CAD8084684.1"/>
    </source>
</evidence>
<sequence>MLINKFIYVYFITVSIIYGLTAIGFLFKALNPVQKALSKVLRQQPLYSYLKFTYGIISFGICLLWIYNFDQIQKQLEHLDLHLDKTTLDYIEDKEDLYRDERNLYLYGGAFFVTLANLRILSLIHDYYESYDRTEATQKKLKEQ</sequence>
<keyword evidence="4" id="KW-1185">Reference proteome</keyword>
<feature type="transmembrane region" description="Helical" evidence="1">
    <location>
        <begin position="6"/>
        <end position="27"/>
    </location>
</feature>
<organism evidence="3 4">
    <name type="scientific">Paramecium primaurelia</name>
    <dbReference type="NCBI Taxonomy" id="5886"/>
    <lineage>
        <taxon>Eukaryota</taxon>
        <taxon>Sar</taxon>
        <taxon>Alveolata</taxon>
        <taxon>Ciliophora</taxon>
        <taxon>Intramacronucleata</taxon>
        <taxon>Oligohymenophorea</taxon>
        <taxon>Peniculida</taxon>
        <taxon>Parameciidae</taxon>
        <taxon>Paramecium</taxon>
    </lineage>
</organism>
<dbReference type="AlphaFoldDB" id="A0A8S1ND49"/>
<dbReference type="InterPro" id="IPR040463">
    <property type="entry name" value="BAP29/BAP31_N"/>
</dbReference>
<dbReference type="Proteomes" id="UP000688137">
    <property type="component" value="Unassembled WGS sequence"/>
</dbReference>
<accession>A0A8S1ND49</accession>
<keyword evidence="1" id="KW-0472">Membrane</keyword>
<name>A0A8S1ND49_PARPR</name>
<evidence type="ECO:0000256" key="1">
    <source>
        <dbReference type="SAM" id="Phobius"/>
    </source>
</evidence>
<gene>
    <name evidence="3" type="ORF">PPRIM_AZ9-3.1.T0720208</name>
</gene>
<comment type="caution">
    <text evidence="3">The sequence shown here is derived from an EMBL/GenBank/DDBJ whole genome shotgun (WGS) entry which is preliminary data.</text>
</comment>
<dbReference type="Pfam" id="PF05529">
    <property type="entry name" value="Bap31"/>
    <property type="match status" value="1"/>
</dbReference>
<reference evidence="3" key="1">
    <citation type="submission" date="2021-01" db="EMBL/GenBank/DDBJ databases">
        <authorList>
            <consortium name="Genoscope - CEA"/>
            <person name="William W."/>
        </authorList>
    </citation>
    <scope>NUCLEOTIDE SEQUENCE</scope>
</reference>
<keyword evidence="1" id="KW-1133">Transmembrane helix</keyword>
<feature type="transmembrane region" description="Helical" evidence="1">
    <location>
        <begin position="104"/>
        <end position="124"/>
    </location>
</feature>
<feature type="transmembrane region" description="Helical" evidence="1">
    <location>
        <begin position="48"/>
        <end position="67"/>
    </location>
</feature>
<dbReference type="EMBL" id="CAJJDM010000075">
    <property type="protein sequence ID" value="CAD8084684.1"/>
    <property type="molecule type" value="Genomic_DNA"/>
</dbReference>
<keyword evidence="1" id="KW-0812">Transmembrane</keyword>
<dbReference type="OMA" id="IHDYYES"/>